<name>A0A1V4H3U7_MORLA</name>
<gene>
    <name evidence="3" type="primary">yefM</name>
    <name evidence="2" type="ORF">B5J94_00040</name>
    <name evidence="3" type="ORF">NCTC7911_00770</name>
</gene>
<reference evidence="3 5" key="3">
    <citation type="submission" date="2018-06" db="EMBL/GenBank/DDBJ databases">
        <authorList>
            <consortium name="Pathogen Informatics"/>
            <person name="Doyle S."/>
        </authorList>
    </citation>
    <scope>NUCLEOTIDE SEQUENCE [LARGE SCALE GENOMIC DNA]</scope>
    <source>
        <strain evidence="3 5">NCTC7911</strain>
    </source>
</reference>
<evidence type="ECO:0000313" key="2">
    <source>
        <dbReference type="EMBL" id="OPH39537.1"/>
    </source>
</evidence>
<sequence>MSKISLSNNQALTNHQPDCDNVSKTPCDETEYLLSSPANAKRLLKAIDDVKHGRAIQRELIDN</sequence>
<protein>
    <submittedName>
        <fullName evidence="3">Antitoxin YefM</fullName>
    </submittedName>
</protein>
<dbReference type="Proteomes" id="UP000254107">
    <property type="component" value="Unassembled WGS sequence"/>
</dbReference>
<dbReference type="GeneID" id="302269409"/>
<evidence type="ECO:0000256" key="1">
    <source>
        <dbReference type="SAM" id="MobiDB-lite"/>
    </source>
</evidence>
<proteinExistence type="predicted"/>
<feature type="region of interest" description="Disordered" evidence="1">
    <location>
        <begin position="1"/>
        <end position="22"/>
    </location>
</feature>
<dbReference type="Gene3D" id="1.10.1220.170">
    <property type="match status" value="1"/>
</dbReference>
<dbReference type="AlphaFoldDB" id="A0A1V4H3U7"/>
<reference evidence="4" key="1">
    <citation type="submission" date="2017-03" db="EMBL/GenBank/DDBJ databases">
        <title>Draft genome sequence of Moraxella equi CCUG 4950T type strain.</title>
        <authorList>
            <person name="Salva-Serra F."/>
            <person name="Engstrom-Jakobsson H."/>
            <person name="Thorell K."/>
            <person name="Jaen-Luchoro D."/>
            <person name="Gonzales-Siles L."/>
            <person name="Karlsson R."/>
            <person name="Yazdan S."/>
            <person name="Boulund F."/>
            <person name="Johnning A."/>
            <person name="Engstrand L."/>
            <person name="Kristiansson E."/>
            <person name="Moore E."/>
        </authorList>
    </citation>
    <scope>NUCLEOTIDE SEQUENCE [LARGE SCALE GENOMIC DNA]</scope>
    <source>
        <strain evidence="4">CCUG 4441</strain>
    </source>
</reference>
<keyword evidence="5" id="KW-1185">Reference proteome</keyword>
<accession>A0A1V4H3U7</accession>
<dbReference type="EMBL" id="MXAN01000001">
    <property type="protein sequence ID" value="OPH39537.1"/>
    <property type="molecule type" value="Genomic_DNA"/>
</dbReference>
<dbReference type="EMBL" id="UGQC01000001">
    <property type="protein sequence ID" value="STY99395.1"/>
    <property type="molecule type" value="Genomic_DNA"/>
</dbReference>
<dbReference type="Proteomes" id="UP000191025">
    <property type="component" value="Unassembled WGS sequence"/>
</dbReference>
<dbReference type="RefSeq" id="WP_062501330.1">
    <property type="nucleotide sequence ID" value="NZ_MXAN01000001.1"/>
</dbReference>
<evidence type="ECO:0000313" key="5">
    <source>
        <dbReference type="Proteomes" id="UP000254107"/>
    </source>
</evidence>
<evidence type="ECO:0000313" key="4">
    <source>
        <dbReference type="Proteomes" id="UP000191025"/>
    </source>
</evidence>
<feature type="compositionally biased region" description="Polar residues" evidence="1">
    <location>
        <begin position="1"/>
        <end position="16"/>
    </location>
</feature>
<reference evidence="2" key="2">
    <citation type="submission" date="2017-03" db="EMBL/GenBank/DDBJ databases">
        <authorList>
            <person name="Afonso C.L."/>
            <person name="Miller P.J."/>
            <person name="Scott M.A."/>
            <person name="Spackman E."/>
            <person name="Goraichik I."/>
            <person name="Dimitrov K.M."/>
            <person name="Suarez D.L."/>
            <person name="Swayne D.E."/>
        </authorList>
    </citation>
    <scope>NUCLEOTIDE SEQUENCE</scope>
    <source>
        <strain evidence="2">CCUG 4441</strain>
    </source>
</reference>
<evidence type="ECO:0000313" key="3">
    <source>
        <dbReference type="EMBL" id="STY99395.1"/>
    </source>
</evidence>
<organism evidence="2 4">
    <name type="scientific">Moraxella lacunata</name>
    <dbReference type="NCBI Taxonomy" id="477"/>
    <lineage>
        <taxon>Bacteria</taxon>
        <taxon>Pseudomonadati</taxon>
        <taxon>Pseudomonadota</taxon>
        <taxon>Gammaproteobacteria</taxon>
        <taxon>Moraxellales</taxon>
        <taxon>Moraxellaceae</taxon>
        <taxon>Moraxella</taxon>
    </lineage>
</organism>